<dbReference type="PROSITE" id="PS50863">
    <property type="entry name" value="B3"/>
    <property type="match status" value="3"/>
</dbReference>
<evidence type="ECO:0000259" key="9">
    <source>
        <dbReference type="PROSITE" id="PS50863"/>
    </source>
</evidence>
<keyword evidence="8" id="KW-0812">Transmembrane</keyword>
<evidence type="ECO:0000256" key="6">
    <source>
        <dbReference type="SAM" id="Coils"/>
    </source>
</evidence>
<dbReference type="STRING" id="3469.A0A4Y7L1M2"/>
<feature type="domain" description="TF-B3" evidence="9">
    <location>
        <begin position="57"/>
        <end position="148"/>
    </location>
</feature>
<name>A0A4Y7L1M2_PAPSO</name>
<dbReference type="CDD" id="cd10017">
    <property type="entry name" value="B3_DNA"/>
    <property type="match status" value="3"/>
</dbReference>
<dbReference type="SUPFAM" id="SSF101936">
    <property type="entry name" value="DNA-binding pseudobarrel domain"/>
    <property type="match status" value="3"/>
</dbReference>
<gene>
    <name evidence="10" type="ORF">C5167_002355</name>
</gene>
<reference evidence="10 11" key="1">
    <citation type="journal article" date="2018" name="Science">
        <title>The opium poppy genome and morphinan production.</title>
        <authorList>
            <person name="Guo L."/>
            <person name="Winzer T."/>
            <person name="Yang X."/>
            <person name="Li Y."/>
            <person name="Ning Z."/>
            <person name="He Z."/>
            <person name="Teodor R."/>
            <person name="Lu Y."/>
            <person name="Bowser T.A."/>
            <person name="Graham I.A."/>
            <person name="Ye K."/>
        </authorList>
    </citation>
    <scope>NUCLEOTIDE SEQUENCE [LARGE SCALE GENOMIC DNA]</scope>
    <source>
        <strain evidence="11">cv. HN1</strain>
        <tissue evidence="10">Leaves</tissue>
    </source>
</reference>
<feature type="coiled-coil region" evidence="6">
    <location>
        <begin position="408"/>
        <end position="449"/>
    </location>
</feature>
<dbReference type="InterPro" id="IPR044837">
    <property type="entry name" value="REM16-like"/>
</dbReference>
<dbReference type="Proteomes" id="UP000316621">
    <property type="component" value="Chromosome 9"/>
</dbReference>
<feature type="coiled-coil region" evidence="6">
    <location>
        <begin position="914"/>
        <end position="948"/>
    </location>
</feature>
<feature type="compositionally biased region" description="Polar residues" evidence="7">
    <location>
        <begin position="751"/>
        <end position="761"/>
    </location>
</feature>
<keyword evidence="11" id="KW-1185">Reference proteome</keyword>
<feature type="compositionally biased region" description="Polar residues" evidence="7">
    <location>
        <begin position="199"/>
        <end position="212"/>
    </location>
</feature>
<keyword evidence="3" id="KW-0238">DNA-binding</keyword>
<evidence type="ECO:0000256" key="7">
    <source>
        <dbReference type="SAM" id="MobiDB-lite"/>
    </source>
</evidence>
<comment type="subcellular location">
    <subcellularLocation>
        <location evidence="1">Nucleus</location>
    </subcellularLocation>
</comment>
<feature type="transmembrane region" description="Helical" evidence="8">
    <location>
        <begin position="1383"/>
        <end position="1401"/>
    </location>
</feature>
<keyword evidence="8" id="KW-1133">Transmembrane helix</keyword>
<feature type="region of interest" description="Disordered" evidence="7">
    <location>
        <begin position="713"/>
        <end position="735"/>
    </location>
</feature>
<evidence type="ECO:0000256" key="3">
    <source>
        <dbReference type="ARBA" id="ARBA00023125"/>
    </source>
</evidence>
<keyword evidence="8" id="KW-0472">Membrane</keyword>
<keyword evidence="5" id="KW-0539">Nucleus</keyword>
<evidence type="ECO:0000313" key="10">
    <source>
        <dbReference type="EMBL" id="RZC78129.1"/>
    </source>
</evidence>
<evidence type="ECO:0000256" key="4">
    <source>
        <dbReference type="ARBA" id="ARBA00023163"/>
    </source>
</evidence>
<dbReference type="Pfam" id="PF02362">
    <property type="entry name" value="B3"/>
    <property type="match status" value="3"/>
</dbReference>
<feature type="compositionally biased region" description="Polar residues" evidence="7">
    <location>
        <begin position="221"/>
        <end position="237"/>
    </location>
</feature>
<dbReference type="GO" id="GO:0005634">
    <property type="term" value="C:nucleus"/>
    <property type="evidence" value="ECO:0007669"/>
    <property type="project" value="UniProtKB-SubCell"/>
</dbReference>
<feature type="domain" description="TF-B3" evidence="9">
    <location>
        <begin position="494"/>
        <end position="584"/>
    </location>
</feature>
<feature type="compositionally biased region" description="Polar residues" evidence="7">
    <location>
        <begin position="718"/>
        <end position="727"/>
    </location>
</feature>
<dbReference type="EMBL" id="CM010723">
    <property type="protein sequence ID" value="RZC78129.1"/>
    <property type="molecule type" value="Genomic_DNA"/>
</dbReference>
<keyword evidence="4" id="KW-0804">Transcription</keyword>
<dbReference type="PANTHER" id="PTHR31391:SF101">
    <property type="entry name" value="B3 DOMAIN-CONTAINING PROTEIN OS01G0234100"/>
    <property type="match status" value="1"/>
</dbReference>
<evidence type="ECO:0000256" key="8">
    <source>
        <dbReference type="SAM" id="Phobius"/>
    </source>
</evidence>
<accession>A0A4Y7L1M2</accession>
<evidence type="ECO:0000256" key="1">
    <source>
        <dbReference type="ARBA" id="ARBA00004123"/>
    </source>
</evidence>
<keyword evidence="2" id="KW-0805">Transcription regulation</keyword>
<dbReference type="Gene3D" id="2.40.330.10">
    <property type="entry name" value="DNA-binding pseudobarrel domain"/>
    <property type="match status" value="3"/>
</dbReference>
<dbReference type="PANTHER" id="PTHR31391">
    <property type="entry name" value="B3 DOMAIN-CONTAINING PROTEIN OS11G0197600-RELATED"/>
    <property type="match status" value="1"/>
</dbReference>
<dbReference type="InterPro" id="IPR015300">
    <property type="entry name" value="DNA-bd_pseudobarrel_sf"/>
</dbReference>
<dbReference type="Gramene" id="RZC78129">
    <property type="protein sequence ID" value="RZC78129"/>
    <property type="gene ID" value="C5167_002355"/>
</dbReference>
<evidence type="ECO:0000256" key="2">
    <source>
        <dbReference type="ARBA" id="ARBA00023015"/>
    </source>
</evidence>
<proteinExistence type="predicted"/>
<dbReference type="InterPro" id="IPR003340">
    <property type="entry name" value="B3_DNA-bd"/>
</dbReference>
<sequence length="1462" mass="163865">MKVKKEIPTSLTKVVTNSFKKKSRGTRLLTMIGKPKSPILDKAEKIQTGLSPSYPSFIKLMRRSHVSGCFWMKLPSAFCNPNLPSRDIDLTLLDEEGEEYMVKCLAPKFSLSAGWRGFSLAHKLAEGDAVVFHLIGAHKFKVYIVRARGLADVDLPHFLPNNDIPAQGSVQVPISGEDQHTEVMDTSSAENRGKVMNAANKSSAENCTQSHPSAPFLGGDKNSNLAPPGMNATNKSPAENCAESHHSDTDNQNHNLEQPEENGSVEAIDTEVSEGARLPEPIAGIQEFTNLDSFTIIVNDMLIDPEISEDVRSKYYELCRSQKAYLHEHLMEGPNRKIVTAIISDIVNIADAVRAIKLSTPTDIFEAWEKSLKFYKHVGMNVEFLLSRVGIHLQQALAFDYNSAVIEENRLKEEMTAREAKILELRNASMSLERELTTLEGNREKHEAAFQSLVIASGKKNDVRLMTEVEKPKSLVEVRAEEIQFGLDPQFPSLVKLMLRSHVVQGFWLGLTSKFCSTLPKNDTEVTLVGEDGEEYTANYLPRKFGLSGGWRGFATAHKLVEGDALVLQLVEATKFKVYIVRAHSLANVEVASSLLKSGIPAKGSDQAGNFHVFPRSAQLVHCWLLDFQIAVTLKCHHFFSEWVSKLTDTDAEERKTGIKYTRKHILCRPAVPLIGEDQHIVPPLKSCKEMKMTKSPAQKHVKSHLSVPFLGDDQDATLPTSGPKETTATDDPIRKRVKFHPSVLHLGGDQNITLPLSSSKQPEDQSNRKDTEVLEGIKRLDSSVEIRDVTDLESFTITVNGWIIDPEMSENYRSKYYELCRSQKTYLHKNLMQGVNSKLVAGIICETVDIADAIRASELGTPKDDFKAWRKSLIGFKHLGMNVDVLLSRIDILLKLMMEAEDSFDYNETMVRRNRVKREIAALDMKILELRNEAVRLEREVKALQVNEEKHEAFYSVGLPAKFCSSSLPKSDTKFTLVDEDGEEYTANYLPQKLGSSGGWRGFSKAHKLVEGDALVFHLVDVSIFKVYIVRSHTSADVDTSPDLLKLECNTEGSDTGTMDKKKSKKGAQKLVKFHPTIVLDEDEKLDAPSEGSHQPEDRSSEEVIDSDVPEGIKLLGYMDEFQEMKNLESFTVAVNDLAIDLEIPEHIQSKYYELCRSQNTSLHKDLVMGSNSTLVVGIISEVVNLAEGIRACKLSTPREELEAWENNLKAFKQLGMNVGFLLSRVGKLLELSSKSEQAFDLKRYNEAMEGKNRVNGEITTLEMKILEVRNDSMRLDRDIRTLKLQAEKFELAFKNEVSSPSRARAEEQMEGLGYDGEDIKLLPLIMTVIKSLRFQGYGTVVLLLLSKVQSNGSSMAVTNGFDLCWCFSGLLRLMELLTLRWAGLVHSASPLAVFSYFFIRKPTWLFQPFYVRPTLEGNCGDFDDLFCTGQLREARDILTDKIQPSEFGYVSDTFSNYKDA</sequence>
<evidence type="ECO:0000313" key="11">
    <source>
        <dbReference type="Proteomes" id="UP000316621"/>
    </source>
</evidence>
<keyword evidence="6" id="KW-0175">Coiled coil</keyword>
<feature type="domain" description="TF-B3" evidence="9">
    <location>
        <begin position="960"/>
        <end position="1034"/>
    </location>
</feature>
<evidence type="ECO:0000256" key="5">
    <source>
        <dbReference type="ARBA" id="ARBA00023242"/>
    </source>
</evidence>
<feature type="compositionally biased region" description="Basic and acidic residues" evidence="7">
    <location>
        <begin position="242"/>
        <end position="251"/>
    </location>
</feature>
<feature type="region of interest" description="Disordered" evidence="7">
    <location>
        <begin position="1084"/>
        <end position="1107"/>
    </location>
</feature>
<feature type="region of interest" description="Disordered" evidence="7">
    <location>
        <begin position="199"/>
        <end position="262"/>
    </location>
</feature>
<dbReference type="SMART" id="SM01019">
    <property type="entry name" value="B3"/>
    <property type="match status" value="3"/>
</dbReference>
<dbReference type="GO" id="GO:0003677">
    <property type="term" value="F:DNA binding"/>
    <property type="evidence" value="ECO:0007669"/>
    <property type="project" value="UniProtKB-KW"/>
</dbReference>
<feature type="region of interest" description="Disordered" evidence="7">
    <location>
        <begin position="747"/>
        <end position="772"/>
    </location>
</feature>
<feature type="compositionally biased region" description="Basic and acidic residues" evidence="7">
    <location>
        <begin position="762"/>
        <end position="772"/>
    </location>
</feature>
<organism evidence="10 11">
    <name type="scientific">Papaver somniferum</name>
    <name type="common">Opium poppy</name>
    <dbReference type="NCBI Taxonomy" id="3469"/>
    <lineage>
        <taxon>Eukaryota</taxon>
        <taxon>Viridiplantae</taxon>
        <taxon>Streptophyta</taxon>
        <taxon>Embryophyta</taxon>
        <taxon>Tracheophyta</taxon>
        <taxon>Spermatophyta</taxon>
        <taxon>Magnoliopsida</taxon>
        <taxon>Ranunculales</taxon>
        <taxon>Papaveraceae</taxon>
        <taxon>Papaveroideae</taxon>
        <taxon>Papaver</taxon>
    </lineage>
</organism>
<protein>
    <recommendedName>
        <fullName evidence="9">TF-B3 domain-containing protein</fullName>
    </recommendedName>
</protein>